<keyword evidence="3" id="KW-0808">Transferase</keyword>
<feature type="short sequence motif" description="Histidine triad motif" evidence="1">
    <location>
        <begin position="97"/>
        <end position="101"/>
    </location>
</feature>
<dbReference type="EMBL" id="JBFTEG010000007">
    <property type="protein sequence ID" value="MEX6502564.1"/>
    <property type="molecule type" value="Genomic_DNA"/>
</dbReference>
<dbReference type="InterPro" id="IPR019808">
    <property type="entry name" value="Histidine_triad_CS"/>
</dbReference>
<name>A0ABV3YTY5_9PSED</name>
<dbReference type="PROSITE" id="PS51084">
    <property type="entry name" value="HIT_2"/>
    <property type="match status" value="1"/>
</dbReference>
<protein>
    <submittedName>
        <fullName evidence="3">HIT family protein</fullName>
        <ecNumber evidence="3">2.1.1.-</ecNumber>
    </submittedName>
</protein>
<evidence type="ECO:0000256" key="1">
    <source>
        <dbReference type="PROSITE-ProRule" id="PRU00464"/>
    </source>
</evidence>
<accession>A0ABV3YTY5</accession>
<evidence type="ECO:0000259" key="2">
    <source>
        <dbReference type="PROSITE" id="PS51084"/>
    </source>
</evidence>
<dbReference type="SUPFAM" id="SSF54197">
    <property type="entry name" value="HIT-like"/>
    <property type="match status" value="1"/>
</dbReference>
<dbReference type="PROSITE" id="PS00892">
    <property type="entry name" value="HIT_1"/>
    <property type="match status" value="1"/>
</dbReference>
<dbReference type="Gene3D" id="3.30.428.10">
    <property type="entry name" value="HIT-like"/>
    <property type="match status" value="1"/>
</dbReference>
<feature type="domain" description="HIT" evidence="2">
    <location>
        <begin position="4"/>
        <end position="112"/>
    </location>
</feature>
<dbReference type="InterPro" id="IPR036265">
    <property type="entry name" value="HIT-like_sf"/>
</dbReference>
<comment type="caution">
    <text evidence="3">The sequence shown here is derived from an EMBL/GenBank/DDBJ whole genome shotgun (WGS) entry which is preliminary data.</text>
</comment>
<dbReference type="RefSeq" id="WP_369287531.1">
    <property type="nucleotide sequence ID" value="NZ_JBFTEG010000007.1"/>
</dbReference>
<keyword evidence="3" id="KW-0489">Methyltransferase</keyword>
<dbReference type="PANTHER" id="PTHR46648:SF1">
    <property type="entry name" value="ADENOSINE 5'-MONOPHOSPHORAMIDASE HNT1"/>
    <property type="match status" value="1"/>
</dbReference>
<organism evidence="3 4">
    <name type="scientific">Pseudomonas zhanjiangensis</name>
    <dbReference type="NCBI Taxonomy" id="3239015"/>
    <lineage>
        <taxon>Bacteria</taxon>
        <taxon>Pseudomonadati</taxon>
        <taxon>Pseudomonadota</taxon>
        <taxon>Gammaproteobacteria</taxon>
        <taxon>Pseudomonadales</taxon>
        <taxon>Pseudomonadaceae</taxon>
        <taxon>Pseudomonas</taxon>
    </lineage>
</organism>
<evidence type="ECO:0000313" key="3">
    <source>
        <dbReference type="EMBL" id="MEX6502564.1"/>
    </source>
</evidence>
<proteinExistence type="predicted"/>
<sequence>MDCVFCTIAADRLPAYRLYEDEYFIVMLDIFPLRPAHVLIVSREHAPTLGDLSAAARERLLELAQRVASGLRAAGYGQEGINFLINDGPASNQHVPHLHLHLIPRRRGDVLRLIWRAVTRFLPQGRRRLEAQLQTQAERLRNTLAGAF</sequence>
<dbReference type="PANTHER" id="PTHR46648">
    <property type="entry name" value="HIT FAMILY PROTEIN 1"/>
    <property type="match status" value="1"/>
</dbReference>
<dbReference type="PRINTS" id="PR00332">
    <property type="entry name" value="HISTRIAD"/>
</dbReference>
<dbReference type="InterPro" id="IPR011146">
    <property type="entry name" value="HIT-like"/>
</dbReference>
<dbReference type="GO" id="GO:0008168">
    <property type="term" value="F:methyltransferase activity"/>
    <property type="evidence" value="ECO:0007669"/>
    <property type="project" value="UniProtKB-KW"/>
</dbReference>
<evidence type="ECO:0000313" key="4">
    <source>
        <dbReference type="Proteomes" id="UP001560296"/>
    </source>
</evidence>
<dbReference type="GO" id="GO:0032259">
    <property type="term" value="P:methylation"/>
    <property type="evidence" value="ECO:0007669"/>
    <property type="project" value="UniProtKB-KW"/>
</dbReference>
<dbReference type="EC" id="2.1.1.-" evidence="3"/>
<dbReference type="Pfam" id="PF01230">
    <property type="entry name" value="HIT"/>
    <property type="match status" value="1"/>
</dbReference>
<keyword evidence="4" id="KW-1185">Reference proteome</keyword>
<dbReference type="Proteomes" id="UP001560296">
    <property type="component" value="Unassembled WGS sequence"/>
</dbReference>
<reference evidence="3 4" key="1">
    <citation type="submission" date="2024-07" db="EMBL/GenBank/DDBJ databases">
        <authorList>
            <person name="Li M."/>
        </authorList>
    </citation>
    <scope>NUCLEOTIDE SEQUENCE [LARGE SCALE GENOMIC DNA]</scope>
    <source>
        <strain evidence="3 4">25A3E</strain>
    </source>
</reference>
<dbReference type="InterPro" id="IPR001310">
    <property type="entry name" value="Histidine_triad_HIT"/>
</dbReference>
<gene>
    <name evidence="3" type="ORF">AB5S05_10860</name>
</gene>